<accession>A0ACC3MAZ7</accession>
<dbReference type="Proteomes" id="UP001281147">
    <property type="component" value="Unassembled WGS sequence"/>
</dbReference>
<protein>
    <submittedName>
        <fullName evidence="1">Uncharacterized protein</fullName>
    </submittedName>
</protein>
<keyword evidence="2" id="KW-1185">Reference proteome</keyword>
<gene>
    <name evidence="1" type="ORF">LTR37_021217</name>
</gene>
<evidence type="ECO:0000313" key="1">
    <source>
        <dbReference type="EMBL" id="KAK3680481.1"/>
    </source>
</evidence>
<dbReference type="EMBL" id="JAUTXU010000449">
    <property type="protein sequence ID" value="KAK3680481.1"/>
    <property type="molecule type" value="Genomic_DNA"/>
</dbReference>
<proteinExistence type="predicted"/>
<reference evidence="1" key="1">
    <citation type="submission" date="2023-07" db="EMBL/GenBank/DDBJ databases">
        <title>Black Yeasts Isolated from many extreme environments.</title>
        <authorList>
            <person name="Coleine C."/>
            <person name="Stajich J.E."/>
            <person name="Selbmann L."/>
        </authorList>
    </citation>
    <scope>NUCLEOTIDE SEQUENCE</scope>
    <source>
        <strain evidence="1">CCFEE 5714</strain>
    </source>
</reference>
<evidence type="ECO:0000313" key="2">
    <source>
        <dbReference type="Proteomes" id="UP001281147"/>
    </source>
</evidence>
<name>A0ACC3MAZ7_9PEZI</name>
<organism evidence="1 2">
    <name type="scientific">Vermiconidia calcicola</name>
    <dbReference type="NCBI Taxonomy" id="1690605"/>
    <lineage>
        <taxon>Eukaryota</taxon>
        <taxon>Fungi</taxon>
        <taxon>Dikarya</taxon>
        <taxon>Ascomycota</taxon>
        <taxon>Pezizomycotina</taxon>
        <taxon>Dothideomycetes</taxon>
        <taxon>Dothideomycetidae</taxon>
        <taxon>Mycosphaerellales</taxon>
        <taxon>Extremaceae</taxon>
        <taxon>Vermiconidia</taxon>
    </lineage>
</organism>
<sequence>MSAKWEDMLSTYNDNMTDSGQPLKRQFCKNCGSNMFNFTPLYDIVSVSAGALDDFEDWKPTLEQYCIHRADFLEKAKAVQKRYVESINGELEQE</sequence>
<comment type="caution">
    <text evidence="1">The sequence shown here is derived from an EMBL/GenBank/DDBJ whole genome shotgun (WGS) entry which is preliminary data.</text>
</comment>